<evidence type="ECO:0000259" key="2">
    <source>
        <dbReference type="Pfam" id="PF03797"/>
    </source>
</evidence>
<dbReference type="Pfam" id="PF03797">
    <property type="entry name" value="Autotransporter"/>
    <property type="match status" value="1"/>
</dbReference>
<evidence type="ECO:0000256" key="1">
    <source>
        <dbReference type="SAM" id="SignalP"/>
    </source>
</evidence>
<dbReference type="SUPFAM" id="SSF103515">
    <property type="entry name" value="Autotransporter"/>
    <property type="match status" value="1"/>
</dbReference>
<sequence length="730" mass="79504">MSVNKQQVFKKSLLVLMFFSGTSFSFAAMDYELSALETSGQATAISADGSIVGGTYEIASDSYRPFLIKNGQSVDLSEIQKEGKSTYITGISADGNIITGSIRDMGSDGVSQAYIYNTDTGYLYLSDSKSYGNAASIAISGDGKMMVGIADNRAFRFSEEKGFSLLDSGNTAFSSANGVNTDGSVIVGRSTNKQNNLQAFKYTDSTGVVSLGTLIKDNKGESSANAISSNGLVTVGWSFANENDDMHAFRHTDIEGMRDLGTLRKDNSGFSTASSVSRDGQFIVGSSSNEDDYSRAFVYVSDEKKMYELKPLENNLTGESSAEAISDDGKVVAGYVQGDNNETTAVLWKLNYTPEQIIPPEPVIPLTPLEPSKPEIPVTPLEPSKPEIPVTPLEPSKPVIPVTPLEPSKPVIPLTPLEPSKPIEVNKTRKTLDKMANSSDQILDLYQTALYNLADSRCQMGSDSYCVGLFTQYDSVQQNNRVATGLFGSFRLRAENWTTGASLNFANNTNLAEGYDTRGSNHPAVGAWLRYQENMDNTGLNSELSAAFLQQGLEITRKAQKNSEEGKGYSDIKGYYVSLQTGYGIALSEQTNITPLAALKYHDVSRAGYTESDNINFPAVYGRAGNKNLDLQLGVNINHRVNESIELDGGIGADIRINHKRDDFTGLIRYVNDSDYIYYRGESQSVKPYVHAGLNYAITPDSTLRANVGYHTTDYRNDGVQVGLNYSYHW</sequence>
<comment type="caution">
    <text evidence="3">The sequence shown here is derived from an EMBL/GenBank/DDBJ whole genome shotgun (WGS) entry which is preliminary data.</text>
</comment>
<reference evidence="3 4" key="1">
    <citation type="submission" date="2016-06" db="EMBL/GenBank/DDBJ databases">
        <authorList>
            <person name="Kjaerup R.B."/>
            <person name="Dalgaard T.S."/>
            <person name="Juul-Madsen H.R."/>
        </authorList>
    </citation>
    <scope>NUCLEOTIDE SEQUENCE [LARGE SCALE GENOMIC DNA]</scope>
    <source>
        <strain evidence="3 4">GCSL-Mp3</strain>
    </source>
</reference>
<organism evidence="3 4">
    <name type="scientific">Morganella psychrotolerans</name>
    <dbReference type="NCBI Taxonomy" id="368603"/>
    <lineage>
        <taxon>Bacteria</taxon>
        <taxon>Pseudomonadati</taxon>
        <taxon>Pseudomonadota</taxon>
        <taxon>Gammaproteobacteria</taxon>
        <taxon>Enterobacterales</taxon>
        <taxon>Morganellaceae</taxon>
        <taxon>Morganella</taxon>
    </lineage>
</organism>
<dbReference type="InterPro" id="IPR036709">
    <property type="entry name" value="Autotransporte_beta_dom_sf"/>
</dbReference>
<dbReference type="InterPro" id="IPR014262">
    <property type="entry name" value="HAF_rpt"/>
</dbReference>
<dbReference type="InterPro" id="IPR005546">
    <property type="entry name" value="Autotransporte_beta"/>
</dbReference>
<dbReference type="Proteomes" id="UP000092247">
    <property type="component" value="Unassembled WGS sequence"/>
</dbReference>
<dbReference type="NCBIfam" id="TIGR02913">
    <property type="entry name" value="HAF_rpt"/>
    <property type="match status" value="3"/>
</dbReference>
<accession>A0A1B8HE42</accession>
<keyword evidence="1" id="KW-0732">Signal</keyword>
<feature type="signal peptide" evidence="1">
    <location>
        <begin position="1"/>
        <end position="27"/>
    </location>
</feature>
<feature type="chain" id="PRO_5008609716" description="Autotransporter domain-containing protein" evidence="1">
    <location>
        <begin position="28"/>
        <end position="730"/>
    </location>
</feature>
<gene>
    <name evidence="3" type="ORF">AYY17_04900</name>
</gene>
<dbReference type="AlphaFoldDB" id="A0A1B8HE42"/>
<evidence type="ECO:0000313" key="4">
    <source>
        <dbReference type="Proteomes" id="UP000092247"/>
    </source>
</evidence>
<name>A0A1B8HE42_9GAMM</name>
<protein>
    <recommendedName>
        <fullName evidence="2">Autotransporter domain-containing protein</fullName>
    </recommendedName>
</protein>
<evidence type="ECO:0000313" key="3">
    <source>
        <dbReference type="EMBL" id="OBU07348.1"/>
    </source>
</evidence>
<proteinExistence type="predicted"/>
<dbReference type="SUPFAM" id="SSF82171">
    <property type="entry name" value="DPP6 N-terminal domain-like"/>
    <property type="match status" value="1"/>
</dbReference>
<dbReference type="Gene3D" id="2.40.128.130">
    <property type="entry name" value="Autotransporter beta-domain"/>
    <property type="match status" value="1"/>
</dbReference>
<feature type="domain" description="Autotransporter" evidence="2">
    <location>
        <begin position="479"/>
        <end position="708"/>
    </location>
</feature>
<dbReference type="EMBL" id="LZEX01000012">
    <property type="protein sequence ID" value="OBU07348.1"/>
    <property type="molecule type" value="Genomic_DNA"/>
</dbReference>
<dbReference type="RefSeq" id="WP_067423369.1">
    <property type="nucleotide sequence ID" value="NZ_LZEX01000012.1"/>
</dbReference>